<feature type="signal peptide" evidence="1">
    <location>
        <begin position="1"/>
        <end position="23"/>
    </location>
</feature>
<dbReference type="Proteomes" id="UP000199603">
    <property type="component" value="Unassembled WGS sequence"/>
</dbReference>
<organism evidence="2 3">
    <name type="scientific">Aquimonas voraii</name>
    <dbReference type="NCBI Taxonomy" id="265719"/>
    <lineage>
        <taxon>Bacteria</taxon>
        <taxon>Pseudomonadati</taxon>
        <taxon>Pseudomonadota</taxon>
        <taxon>Gammaproteobacteria</taxon>
        <taxon>Lysobacterales</taxon>
        <taxon>Lysobacteraceae</taxon>
        <taxon>Aquimonas</taxon>
    </lineage>
</organism>
<keyword evidence="3" id="KW-1185">Reference proteome</keyword>
<dbReference type="STRING" id="265719.SAMN04488509_1083"/>
<proteinExistence type="predicted"/>
<dbReference type="AlphaFoldDB" id="A0A1G6XY66"/>
<evidence type="ECO:0000256" key="1">
    <source>
        <dbReference type="SAM" id="SignalP"/>
    </source>
</evidence>
<dbReference type="RefSeq" id="WP_091243329.1">
    <property type="nucleotide sequence ID" value="NZ_FNAG01000008.1"/>
</dbReference>
<dbReference type="OrthoDB" id="5982524at2"/>
<protein>
    <recommendedName>
        <fullName evidence="4">TonB C-terminal domain-containing protein</fullName>
    </recommendedName>
</protein>
<reference evidence="2 3" key="1">
    <citation type="submission" date="2016-10" db="EMBL/GenBank/DDBJ databases">
        <authorList>
            <person name="de Groot N.N."/>
        </authorList>
    </citation>
    <scope>NUCLEOTIDE SEQUENCE [LARGE SCALE GENOMIC DNA]</scope>
    <source>
        <strain evidence="2 3">DSM 16957</strain>
    </source>
</reference>
<evidence type="ECO:0000313" key="2">
    <source>
        <dbReference type="EMBL" id="SDD82387.1"/>
    </source>
</evidence>
<gene>
    <name evidence="2" type="ORF">SAMN04488509_1083</name>
</gene>
<name>A0A1G6XY66_9GAMM</name>
<sequence length="258" mass="28223">MLLRASQLILLFALCLVATFARAQADEALAVNAILDLAADGSVEKVEIHDAGLLLPYVREGVANSVRRMRFEPVVIDGQARRVRTSALFRIGFEGWGEARKLLVTTVMLGQPIATAAPFLPFPEAPMQRGHGALLWLLVEVDAQGKVLGSEPLAVVLSALPRASGDDRERQASIQDYLQRAQDSVRGWTILMAEANAEGRQYAVVTFDYALQEEGGAAREFPASTFPALERSGIRVENLRERSRSLPPGTLMQISMLR</sequence>
<accession>A0A1G6XY66</accession>
<keyword evidence="1" id="KW-0732">Signal</keyword>
<evidence type="ECO:0000313" key="3">
    <source>
        <dbReference type="Proteomes" id="UP000199603"/>
    </source>
</evidence>
<dbReference type="EMBL" id="FNAG01000008">
    <property type="protein sequence ID" value="SDD82387.1"/>
    <property type="molecule type" value="Genomic_DNA"/>
</dbReference>
<evidence type="ECO:0008006" key="4">
    <source>
        <dbReference type="Google" id="ProtNLM"/>
    </source>
</evidence>
<feature type="chain" id="PRO_5011511888" description="TonB C-terminal domain-containing protein" evidence="1">
    <location>
        <begin position="24"/>
        <end position="258"/>
    </location>
</feature>